<sequence length="102" mass="11278">MQFSPTVLGVDCVEAVVQLPASGIMLTFRCAAKSPPVPLYLQEVERMQPNCSLHEPIVVSAGMLQTALRVAADAIAKHRVEYAARQRRWFNPSQLSLSLSFH</sequence>
<dbReference type="EMBL" id="MFLA01000015">
    <property type="protein sequence ID" value="OGG59981.1"/>
    <property type="molecule type" value="Genomic_DNA"/>
</dbReference>
<reference evidence="1 2" key="1">
    <citation type="journal article" date="2016" name="Nat. Commun.">
        <title>Thousands of microbial genomes shed light on interconnected biogeochemical processes in an aquifer system.</title>
        <authorList>
            <person name="Anantharaman K."/>
            <person name="Brown C.T."/>
            <person name="Hug L.A."/>
            <person name="Sharon I."/>
            <person name="Castelle C.J."/>
            <person name="Probst A.J."/>
            <person name="Thomas B.C."/>
            <person name="Singh A."/>
            <person name="Wilkins M.J."/>
            <person name="Karaoz U."/>
            <person name="Brodie E.L."/>
            <person name="Williams K.H."/>
            <person name="Hubbard S.S."/>
            <person name="Banfield J.F."/>
        </authorList>
    </citation>
    <scope>NUCLEOTIDE SEQUENCE [LARGE SCALE GENOMIC DNA]</scope>
</reference>
<organism evidence="1 2">
    <name type="scientific">Candidatus Kaiserbacteria bacterium RIFCSPHIGHO2_01_FULL_56_24</name>
    <dbReference type="NCBI Taxonomy" id="1798487"/>
    <lineage>
        <taxon>Bacteria</taxon>
        <taxon>Candidatus Kaiseribacteriota</taxon>
    </lineage>
</organism>
<evidence type="ECO:0000313" key="2">
    <source>
        <dbReference type="Proteomes" id="UP000176377"/>
    </source>
</evidence>
<proteinExistence type="predicted"/>
<gene>
    <name evidence="1" type="ORF">A2765_00760</name>
</gene>
<protein>
    <submittedName>
        <fullName evidence="1">Uncharacterized protein</fullName>
    </submittedName>
</protein>
<accession>A0A1F6DF08</accession>
<name>A0A1F6DF08_9BACT</name>
<comment type="caution">
    <text evidence="1">The sequence shown here is derived from an EMBL/GenBank/DDBJ whole genome shotgun (WGS) entry which is preliminary data.</text>
</comment>
<dbReference type="AlphaFoldDB" id="A0A1F6DF08"/>
<dbReference type="Proteomes" id="UP000176377">
    <property type="component" value="Unassembled WGS sequence"/>
</dbReference>
<evidence type="ECO:0000313" key="1">
    <source>
        <dbReference type="EMBL" id="OGG59981.1"/>
    </source>
</evidence>